<dbReference type="InterPro" id="IPR013087">
    <property type="entry name" value="Znf_C2H2_type"/>
</dbReference>
<comment type="caution">
    <text evidence="5">The sequence shown here is derived from an EMBL/GenBank/DDBJ whole genome shotgun (WGS) entry which is preliminary data.</text>
</comment>
<dbReference type="Pfam" id="PF00078">
    <property type="entry name" value="RVT_1"/>
    <property type="match status" value="1"/>
</dbReference>
<proteinExistence type="predicted"/>
<evidence type="ECO:0000259" key="4">
    <source>
        <dbReference type="PROSITE" id="PS50878"/>
    </source>
</evidence>
<keyword evidence="1" id="KW-0863">Zinc-finger</keyword>
<dbReference type="Proteomes" id="UP001460270">
    <property type="component" value="Unassembled WGS sequence"/>
</dbReference>
<dbReference type="PANTHER" id="PTHR19446">
    <property type="entry name" value="REVERSE TRANSCRIPTASES"/>
    <property type="match status" value="1"/>
</dbReference>
<evidence type="ECO:0000256" key="2">
    <source>
        <dbReference type="SAM" id="MobiDB-lite"/>
    </source>
</evidence>
<dbReference type="Gene3D" id="3.30.160.60">
    <property type="entry name" value="Classic Zinc Finger"/>
    <property type="match status" value="1"/>
</dbReference>
<feature type="domain" description="Reverse transcriptase" evidence="4">
    <location>
        <begin position="479"/>
        <end position="703"/>
    </location>
</feature>
<dbReference type="CDD" id="cd01650">
    <property type="entry name" value="RT_nLTR_like"/>
    <property type="match status" value="1"/>
</dbReference>
<dbReference type="GO" id="GO:0008270">
    <property type="term" value="F:zinc ion binding"/>
    <property type="evidence" value="ECO:0007669"/>
    <property type="project" value="UniProtKB-KW"/>
</dbReference>
<keyword evidence="6" id="KW-1185">Reference proteome</keyword>
<reference evidence="6" key="1">
    <citation type="submission" date="2024-04" db="EMBL/GenBank/DDBJ databases">
        <title>Salinicola lusitanus LLJ914,a marine bacterium isolated from the Okinawa Trough.</title>
        <authorList>
            <person name="Li J."/>
        </authorList>
    </citation>
    <scope>NUCLEOTIDE SEQUENCE [LARGE SCALE GENOMIC DNA]</scope>
</reference>
<gene>
    <name evidence="5" type="ORF">WMY93_029823</name>
</gene>
<evidence type="ECO:0000259" key="3">
    <source>
        <dbReference type="PROSITE" id="PS50157"/>
    </source>
</evidence>
<evidence type="ECO:0008006" key="7">
    <source>
        <dbReference type="Google" id="ProtNLM"/>
    </source>
</evidence>
<keyword evidence="1" id="KW-0862">Zinc</keyword>
<dbReference type="PROSITE" id="PS50157">
    <property type="entry name" value="ZINC_FINGER_C2H2_2"/>
    <property type="match status" value="1"/>
</dbReference>
<dbReference type="InterPro" id="IPR043502">
    <property type="entry name" value="DNA/RNA_pol_sf"/>
</dbReference>
<sequence>MCSLTRSSLGRNYLNDEAPHKCSQSSVYPPAQRVSLVAAPWIGVGGEGSLSDSSLLLSCLLQGRPLLARRNLYATWSRSPSTIGSRPWLGRLMTSPKTAGIRHGSGPDGAVDGLPSTPNGKVSTPRRVLFKNYETPSRVVFLSHGRRTFLQGDTKRLARSTWVGLRAPWLATVCPICQTSLKSLGRAYVHYRSRHGAMKVIFLCGRCGVTAKSIPSMSGHVSTCGKSKKMSLKGSCQCNECGKPFSTPRGLSQHVRLVHPRIYARQLKERAESSPLSGTSNKGHYKADSLNAMKERLGHPLPPPPPVEGVQSDLLRAFGWKAAPSKKDLRRASKIMVRKIQRRFGLSDAGKRLVGQSSRVKSFKSSYATCQHRWKRKRKDLVNLVLMGELPVCRIPREEIQSFYSIIWGSEAEYKGLGCFDDIPMADNLPFRFPITGEEVLRVLKRMSAKSCPGPDGIMRPHLILHDRKGLKLAALFNSWLVAGYVPLSMRGALTTLIPKSCDESAALSIKNWRPISVGSVVYRTFMGIMADKVSEACPPHPRQRGFVKGPGCAENITIIKSLHTAAKRRSRAFGAVFVDLSRAFDSVSHRLIHETLTRKGLDELIVNVIMSAYKNSHTRVKTLGGATAPIQIRSGVKQGDPLSPILFNLCLDALMYALEKEVVGVQFGTDLSIPSIAYADDLVVLGETYSELQKGMHVLCLP</sequence>
<protein>
    <recommendedName>
        <fullName evidence="7">Reverse transcriptase</fullName>
    </recommendedName>
</protein>
<feature type="region of interest" description="Disordered" evidence="2">
    <location>
        <begin position="99"/>
        <end position="118"/>
    </location>
</feature>
<dbReference type="AlphaFoldDB" id="A0AAW0MU10"/>
<evidence type="ECO:0000313" key="5">
    <source>
        <dbReference type="EMBL" id="KAK7881414.1"/>
    </source>
</evidence>
<evidence type="ECO:0000313" key="6">
    <source>
        <dbReference type="Proteomes" id="UP001460270"/>
    </source>
</evidence>
<dbReference type="PROSITE" id="PS50878">
    <property type="entry name" value="RT_POL"/>
    <property type="match status" value="1"/>
</dbReference>
<keyword evidence="1" id="KW-0479">Metal-binding</keyword>
<dbReference type="PROSITE" id="PS00028">
    <property type="entry name" value="ZINC_FINGER_C2H2_1"/>
    <property type="match status" value="1"/>
</dbReference>
<dbReference type="SMART" id="SM00355">
    <property type="entry name" value="ZnF_C2H2"/>
    <property type="match status" value="2"/>
</dbReference>
<dbReference type="SUPFAM" id="SSF56672">
    <property type="entry name" value="DNA/RNA polymerases"/>
    <property type="match status" value="1"/>
</dbReference>
<name>A0AAW0MU10_9GOBI</name>
<evidence type="ECO:0000256" key="1">
    <source>
        <dbReference type="PROSITE-ProRule" id="PRU00042"/>
    </source>
</evidence>
<feature type="domain" description="C2H2-type" evidence="3">
    <location>
        <begin position="236"/>
        <end position="259"/>
    </location>
</feature>
<dbReference type="InterPro" id="IPR000477">
    <property type="entry name" value="RT_dom"/>
</dbReference>
<dbReference type="EMBL" id="JBBPFD010000022">
    <property type="protein sequence ID" value="KAK7881414.1"/>
    <property type="molecule type" value="Genomic_DNA"/>
</dbReference>
<accession>A0AAW0MU10</accession>
<organism evidence="5 6">
    <name type="scientific">Mugilogobius chulae</name>
    <name type="common">yellowstripe goby</name>
    <dbReference type="NCBI Taxonomy" id="88201"/>
    <lineage>
        <taxon>Eukaryota</taxon>
        <taxon>Metazoa</taxon>
        <taxon>Chordata</taxon>
        <taxon>Craniata</taxon>
        <taxon>Vertebrata</taxon>
        <taxon>Euteleostomi</taxon>
        <taxon>Actinopterygii</taxon>
        <taxon>Neopterygii</taxon>
        <taxon>Teleostei</taxon>
        <taxon>Neoteleostei</taxon>
        <taxon>Acanthomorphata</taxon>
        <taxon>Gobiaria</taxon>
        <taxon>Gobiiformes</taxon>
        <taxon>Gobioidei</taxon>
        <taxon>Gobiidae</taxon>
        <taxon>Gobionellinae</taxon>
        <taxon>Mugilogobius</taxon>
    </lineage>
</organism>